<evidence type="ECO:0000313" key="3">
    <source>
        <dbReference type="Proteomes" id="UP001344658"/>
    </source>
</evidence>
<organism evidence="2 3">
    <name type="scientific">Actinacidiphila polyblastidii</name>
    <dbReference type="NCBI Taxonomy" id="3110430"/>
    <lineage>
        <taxon>Bacteria</taxon>
        <taxon>Bacillati</taxon>
        <taxon>Actinomycetota</taxon>
        <taxon>Actinomycetes</taxon>
        <taxon>Kitasatosporales</taxon>
        <taxon>Streptomycetaceae</taxon>
        <taxon>Actinacidiphila</taxon>
    </lineage>
</organism>
<dbReference type="RefSeq" id="WP_330796215.1">
    <property type="nucleotide sequence ID" value="NZ_JAZEWV010000012.1"/>
</dbReference>
<comment type="caution">
    <text evidence="2">The sequence shown here is derived from an EMBL/GenBank/DDBJ whole genome shotgun (WGS) entry which is preliminary data.</text>
</comment>
<feature type="compositionally biased region" description="Low complexity" evidence="1">
    <location>
        <begin position="111"/>
        <end position="121"/>
    </location>
</feature>
<dbReference type="InterPro" id="IPR013382">
    <property type="entry name" value="CRISPR-assoc_prot_Cse2"/>
</dbReference>
<dbReference type="Proteomes" id="UP001344658">
    <property type="component" value="Unassembled WGS sequence"/>
</dbReference>
<feature type="region of interest" description="Disordered" evidence="1">
    <location>
        <begin position="236"/>
        <end position="257"/>
    </location>
</feature>
<reference evidence="2 3" key="1">
    <citation type="submission" date="2023-12" db="EMBL/GenBank/DDBJ databases">
        <title>Streptomyces sp. V4-01.</title>
        <authorList>
            <person name="Somphong A."/>
            <person name="Phongsopitanun W."/>
        </authorList>
    </citation>
    <scope>NUCLEOTIDE SEQUENCE [LARGE SCALE GENOMIC DNA]</scope>
    <source>
        <strain evidence="2 3">V4-01</strain>
    </source>
</reference>
<dbReference type="CDD" id="cd09731">
    <property type="entry name" value="Cse2_I-E"/>
    <property type="match status" value="1"/>
</dbReference>
<feature type="region of interest" description="Disordered" evidence="1">
    <location>
        <begin position="96"/>
        <end position="121"/>
    </location>
</feature>
<name>A0ABU7PCR9_9ACTN</name>
<dbReference type="InterPro" id="IPR038287">
    <property type="entry name" value="Cse2_sf"/>
</dbReference>
<accession>A0ABU7PCR9</accession>
<evidence type="ECO:0000256" key="1">
    <source>
        <dbReference type="SAM" id="MobiDB-lite"/>
    </source>
</evidence>
<protein>
    <submittedName>
        <fullName evidence="2">Type I-E CRISPR-associated protein Cse2/CasB</fullName>
    </submittedName>
</protein>
<evidence type="ECO:0000313" key="2">
    <source>
        <dbReference type="EMBL" id="MEE4543606.1"/>
    </source>
</evidence>
<sequence length="257" mass="27913">MTTQTESGDRSAARPTLHQKYVQRIEDLCRTDPGARTALRKGLRRGLDDVARTGGMHRLITPWMPRGPETAENEQRAYFTIAALIAAQPRYSFAAPESQDAVGEKGDGVSAPAPAADTGTTTVVTPAEQAATHRRSGGSLGSAFAHAVVQSPGREREMRLSTAESRLNLLTRQSVNGLHRHLPSSVGYLRDLDVPVDWARLLGDLIGWQTRSGRISRRWLQDFYWLCAQADRDNSAGADRQEAAAEEAAEGAAATPQ</sequence>
<dbReference type="NCBIfam" id="TIGR02548">
    <property type="entry name" value="casB_cse2"/>
    <property type="match status" value="1"/>
</dbReference>
<gene>
    <name evidence="2" type="primary">casB</name>
    <name evidence="2" type="synonym">cse2</name>
    <name evidence="2" type="ORF">V2S66_16700</name>
</gene>
<dbReference type="Pfam" id="PF09485">
    <property type="entry name" value="CRISPR_Cse2"/>
    <property type="match status" value="1"/>
</dbReference>
<dbReference type="Gene3D" id="1.10.520.40">
    <property type="entry name" value="CRISPR-associated protein Cse2"/>
    <property type="match status" value="1"/>
</dbReference>
<proteinExistence type="predicted"/>
<keyword evidence="3" id="KW-1185">Reference proteome</keyword>
<dbReference type="EMBL" id="JAZEWV010000012">
    <property type="protein sequence ID" value="MEE4543606.1"/>
    <property type="molecule type" value="Genomic_DNA"/>
</dbReference>